<organism evidence="1">
    <name type="scientific">marine sediment metagenome</name>
    <dbReference type="NCBI Taxonomy" id="412755"/>
    <lineage>
        <taxon>unclassified sequences</taxon>
        <taxon>metagenomes</taxon>
        <taxon>ecological metagenomes</taxon>
    </lineage>
</organism>
<dbReference type="NCBIfam" id="NF033832">
    <property type="entry name" value="sce7726_fam"/>
    <property type="match status" value="1"/>
</dbReference>
<reference evidence="1" key="1">
    <citation type="journal article" date="2014" name="Front. Microbiol.">
        <title>High frequency of phylogenetically diverse reductive dehalogenase-homologous genes in deep subseafloor sedimentary metagenomes.</title>
        <authorList>
            <person name="Kawai M."/>
            <person name="Futagami T."/>
            <person name="Toyoda A."/>
            <person name="Takaki Y."/>
            <person name="Nishi S."/>
            <person name="Hori S."/>
            <person name="Arai W."/>
            <person name="Tsubouchi T."/>
            <person name="Morono Y."/>
            <person name="Uchiyama I."/>
            <person name="Ito T."/>
            <person name="Fujiyama A."/>
            <person name="Inagaki F."/>
            <person name="Takami H."/>
        </authorList>
    </citation>
    <scope>NUCLEOTIDE SEQUENCE</scope>
    <source>
        <strain evidence="1">Expedition CK06-06</strain>
    </source>
</reference>
<dbReference type="EMBL" id="BART01007981">
    <property type="protein sequence ID" value="GAG66761.1"/>
    <property type="molecule type" value="Genomic_DNA"/>
</dbReference>
<evidence type="ECO:0000313" key="1">
    <source>
        <dbReference type="EMBL" id="GAG66761.1"/>
    </source>
</evidence>
<dbReference type="AlphaFoldDB" id="X1B408"/>
<proteinExistence type="predicted"/>
<accession>X1B408</accession>
<protein>
    <submittedName>
        <fullName evidence="1">Uncharacterized protein</fullName>
    </submittedName>
</protein>
<feature type="non-terminal residue" evidence="1">
    <location>
        <position position="1"/>
    </location>
</feature>
<gene>
    <name evidence="1" type="ORF">S01H4_18042</name>
</gene>
<name>X1B408_9ZZZZ</name>
<comment type="caution">
    <text evidence="1">The sequence shown here is derived from an EMBL/GenBank/DDBJ whole genome shotgun (WGS) entry which is preliminary data.</text>
</comment>
<dbReference type="InterPro" id="IPR047729">
    <property type="entry name" value="Sce7726-like"/>
</dbReference>
<sequence length="131" mass="15562">KSDKDNLSRLPIQMQIYDMMFDKITIVVGISKLPEVKRIIPDFWGIMTASNGNGKITITEKRKPRLNKYVIKNWLAKKLWRSDIVDILRAEDSYKGRSGLYRHELLKFLLDIITLNELKYHIRKILIKRIY</sequence>